<protein>
    <submittedName>
        <fullName evidence="2">DUF6380 family protein</fullName>
    </submittedName>
</protein>
<organism evidence="2 3">
    <name type="scientific">Streptomyces kebangsaanensis</name>
    <dbReference type="NCBI Taxonomy" id="864058"/>
    <lineage>
        <taxon>Bacteria</taxon>
        <taxon>Bacillati</taxon>
        <taxon>Actinomycetota</taxon>
        <taxon>Actinomycetes</taxon>
        <taxon>Kitasatosporales</taxon>
        <taxon>Streptomycetaceae</taxon>
        <taxon>Streptomyces</taxon>
    </lineage>
</organism>
<feature type="region of interest" description="Disordered" evidence="1">
    <location>
        <begin position="1"/>
        <end position="46"/>
    </location>
</feature>
<reference evidence="2 3" key="1">
    <citation type="submission" date="2024-10" db="EMBL/GenBank/DDBJ databases">
        <title>The Natural Products Discovery Center: Release of the First 8490 Sequenced Strains for Exploring Actinobacteria Biosynthetic Diversity.</title>
        <authorList>
            <person name="Kalkreuter E."/>
            <person name="Kautsar S.A."/>
            <person name="Yang D."/>
            <person name="Bader C.D."/>
            <person name="Teijaro C.N."/>
            <person name="Fluegel L."/>
            <person name="Davis C.M."/>
            <person name="Simpson J.R."/>
            <person name="Lauterbach L."/>
            <person name="Steele A.D."/>
            <person name="Gui C."/>
            <person name="Meng S."/>
            <person name="Li G."/>
            <person name="Viehrig K."/>
            <person name="Ye F."/>
            <person name="Su P."/>
            <person name="Kiefer A.F."/>
            <person name="Nichols A."/>
            <person name="Cepeda A.J."/>
            <person name="Yan W."/>
            <person name="Fan B."/>
            <person name="Jiang Y."/>
            <person name="Adhikari A."/>
            <person name="Zheng C.-J."/>
            <person name="Schuster L."/>
            <person name="Cowan T.M."/>
            <person name="Smanski M.J."/>
            <person name="Chevrette M.G."/>
            <person name="De Carvalho L.P.S."/>
            <person name="Shen B."/>
        </authorList>
    </citation>
    <scope>NUCLEOTIDE SEQUENCE [LARGE SCALE GENOMIC DNA]</scope>
    <source>
        <strain evidence="2 3">NPDC007147</strain>
    </source>
</reference>
<keyword evidence="3" id="KW-1185">Reference proteome</keyword>
<sequence length="46" mass="4749">MDMSLHGDATGGKRRATLRRRTASLTATVVGGAAAHRGGRTGKDAR</sequence>
<comment type="caution">
    <text evidence="2">The sequence shown here is derived from an EMBL/GenBank/DDBJ whole genome shotgun (WGS) entry which is preliminary data.</text>
</comment>
<evidence type="ECO:0000313" key="3">
    <source>
        <dbReference type="Proteomes" id="UP001601197"/>
    </source>
</evidence>
<gene>
    <name evidence="2" type="ORF">ACFYNZ_27920</name>
</gene>
<dbReference type="RefSeq" id="WP_388351696.1">
    <property type="nucleotide sequence ID" value="NZ_JBIAFJ010000032.1"/>
</dbReference>
<dbReference type="InterPro" id="IPR045960">
    <property type="entry name" value="DUF6380"/>
</dbReference>
<evidence type="ECO:0000256" key="1">
    <source>
        <dbReference type="SAM" id="MobiDB-lite"/>
    </source>
</evidence>
<evidence type="ECO:0000313" key="2">
    <source>
        <dbReference type="EMBL" id="MFE9173247.1"/>
    </source>
</evidence>
<feature type="compositionally biased region" description="Low complexity" evidence="1">
    <location>
        <begin position="23"/>
        <end position="36"/>
    </location>
</feature>
<name>A0ABW6L3H7_9ACTN</name>
<accession>A0ABW6L3H7</accession>
<dbReference type="EMBL" id="JBIAFJ010000032">
    <property type="protein sequence ID" value="MFE9173247.1"/>
    <property type="molecule type" value="Genomic_DNA"/>
</dbReference>
<feature type="compositionally biased region" description="Basic residues" evidence="1">
    <location>
        <begin position="12"/>
        <end position="22"/>
    </location>
</feature>
<dbReference type="Proteomes" id="UP001601197">
    <property type="component" value="Unassembled WGS sequence"/>
</dbReference>
<dbReference type="Pfam" id="PF19907">
    <property type="entry name" value="DUF6380"/>
    <property type="match status" value="1"/>
</dbReference>
<proteinExistence type="predicted"/>